<dbReference type="GeneID" id="29057037"/>
<dbReference type="KEGG" id="vg:29057037"/>
<evidence type="ECO:0000313" key="3">
    <source>
        <dbReference type="Proteomes" id="UP000202181"/>
    </source>
</evidence>
<sequence>MDMKKEYQFSEDKPDTTTKHYFGKDELEGVKLHEKLDVSKVPESDYATRKAQLAQSELDKFDVSRGFPESLKPWNLPPENVGKGVVLNHINHEDLPVDANGKVADIAPPRGFYRDKDGNFRDLRELHMRELVLGGDFVDGESVKVIKGPGGDYDGISIPLRKPSRAEKSVSKYRNVMNGLIARASKK</sequence>
<evidence type="ECO:0000256" key="1">
    <source>
        <dbReference type="SAM" id="MobiDB-lite"/>
    </source>
</evidence>
<feature type="region of interest" description="Disordered" evidence="1">
    <location>
        <begin position="1"/>
        <end position="20"/>
    </location>
</feature>
<protein>
    <submittedName>
        <fullName evidence="2">Uncharacterized protein</fullName>
    </submittedName>
</protein>
<reference evidence="2" key="1">
    <citation type="submission" date="2016-06" db="EMBL/GenBank/DDBJ databases">
        <authorList>
            <person name="Berg J.A."/>
            <person name="Hyde J.R."/>
            <person name="Breakwell D.P."/>
            <person name="Hope S."/>
            <person name="Grose J.H."/>
        </authorList>
    </citation>
    <scope>NUCLEOTIDE SEQUENCE [LARGE SCALE GENOMIC DNA]</scope>
</reference>
<dbReference type="RefSeq" id="YP_009290705.1">
    <property type="nucleotide sequence ID" value="NC_031107.2"/>
</dbReference>
<dbReference type="Proteomes" id="UP000202181">
    <property type="component" value="Segment"/>
</dbReference>
<organism evidence="2 3">
    <name type="scientific">Erwinia phage vB_EamM_Asesino</name>
    <dbReference type="NCBI Taxonomy" id="1883370"/>
    <lineage>
        <taxon>Viruses</taxon>
        <taxon>Duplodnaviria</taxon>
        <taxon>Heunggongvirae</taxon>
        <taxon>Uroviricota</taxon>
        <taxon>Caudoviricetes</taxon>
        <taxon>Chimalliviridae</taxon>
        <taxon>Erskinevirus</taxon>
        <taxon>Erskinevirus asesino</taxon>
    </lineage>
</organism>
<name>A0A1B2IA12_9CAUD</name>
<gene>
    <name evidence="2" type="ORF">ASESINO_87</name>
</gene>
<dbReference type="EMBL" id="KX397364">
    <property type="protein sequence ID" value="ANZ48100.1"/>
    <property type="molecule type" value="Genomic_DNA"/>
</dbReference>
<proteinExistence type="predicted"/>
<evidence type="ECO:0000313" key="2">
    <source>
        <dbReference type="EMBL" id="ANZ48100.1"/>
    </source>
</evidence>
<keyword evidence="3" id="KW-1185">Reference proteome</keyword>
<accession>A0A1B2IA12</accession>